<evidence type="ECO:0000313" key="4">
    <source>
        <dbReference type="EMBL" id="QXO95754.1"/>
    </source>
</evidence>
<dbReference type="InterPro" id="IPR008203">
    <property type="entry name" value="AF2212-like"/>
</dbReference>
<evidence type="ECO:0000256" key="2">
    <source>
        <dbReference type="ARBA" id="ARBA00022649"/>
    </source>
</evidence>
<evidence type="ECO:0000256" key="1">
    <source>
        <dbReference type="ARBA" id="ARBA00006615"/>
    </source>
</evidence>
<dbReference type="Pfam" id="PF01954">
    <property type="entry name" value="AF2212-like"/>
    <property type="match status" value="1"/>
</dbReference>
<evidence type="ECO:0000313" key="5">
    <source>
        <dbReference type="Proteomes" id="UP000694228"/>
    </source>
</evidence>
<comment type="similarity">
    <text evidence="1 3">Belongs to the UPF0165 family.</text>
</comment>
<protein>
    <recommendedName>
        <fullName evidence="3">Antitoxin</fullName>
    </recommendedName>
</protein>
<dbReference type="Gene3D" id="4.10.1150.10">
    <property type="entry name" value="AF2212/PG0164-like"/>
    <property type="match status" value="1"/>
</dbReference>
<accession>A0A8F5ZGI4</accession>
<dbReference type="OrthoDB" id="116241at2157"/>
<dbReference type="InterPro" id="IPR024069">
    <property type="entry name" value="AF2212-like_dom_sf"/>
</dbReference>
<organism evidence="4 5">
    <name type="scientific">Methanospirillum hungatei</name>
    <dbReference type="NCBI Taxonomy" id="2203"/>
    <lineage>
        <taxon>Archaea</taxon>
        <taxon>Methanobacteriati</taxon>
        <taxon>Methanobacteriota</taxon>
        <taxon>Stenosarchaea group</taxon>
        <taxon>Methanomicrobia</taxon>
        <taxon>Methanomicrobiales</taxon>
        <taxon>Methanospirillaceae</taxon>
        <taxon>Methanospirillum</taxon>
    </lineage>
</organism>
<reference evidence="4 5" key="1">
    <citation type="submission" date="2021-06" db="EMBL/GenBank/DDBJ databases">
        <title>Complete genome sequence of the secondary alcohol utilizing methanogen Methanospirillum hungatei strain GP1.</title>
        <authorList>
            <person name="Day L.A."/>
            <person name="Costa K.C."/>
        </authorList>
    </citation>
    <scope>NUCLEOTIDE SEQUENCE [LARGE SCALE GENOMIC DNA]</scope>
    <source>
        <strain evidence="4 5">GP1</strain>
    </source>
</reference>
<sequence>MSETIECIYSGTVLRPIKPLNLKEGERVVVHIEKKLPFETIKIQTPVSREYIRSLRDESWIPL</sequence>
<name>A0A8F5ZGI4_METHU</name>
<dbReference type="EMBL" id="CP077107">
    <property type="protein sequence ID" value="QXO95754.1"/>
    <property type="molecule type" value="Genomic_DNA"/>
</dbReference>
<evidence type="ECO:0000256" key="3">
    <source>
        <dbReference type="RuleBase" id="RU368051"/>
    </source>
</evidence>
<proteinExistence type="inferred from homology"/>
<keyword evidence="2 3" id="KW-1277">Toxin-antitoxin system</keyword>
<gene>
    <name evidence="4" type="ORF">KSK55_05005</name>
</gene>
<dbReference type="SUPFAM" id="SSF141694">
    <property type="entry name" value="AF2212/PG0164-like"/>
    <property type="match status" value="1"/>
</dbReference>
<comment type="function">
    <text evidence="3">Antitoxin component of a type II toxin-antitoxin (TA) system.</text>
</comment>
<dbReference type="AlphaFoldDB" id="A0A8F5ZGI4"/>
<dbReference type="Proteomes" id="UP000694228">
    <property type="component" value="Chromosome"/>
</dbReference>